<dbReference type="PANTHER" id="PTHR36566">
    <property type="entry name" value="NICKEL INSERTION PROTEIN-RELATED"/>
    <property type="match status" value="1"/>
</dbReference>
<proteinExistence type="predicted"/>
<keyword evidence="1" id="KW-0533">Nickel</keyword>
<sequence>MKAILFDPIPGTSGDMIVAAMLDAGVPIKYLKEKLKFIPGADLHAKKIRTKGVLATRLSFTIKKQIPVSNFINLVKKSALPPNQKTLIRATLERILEVEKIVHGANHLHLHELADLDTLLDISGAIIGLDYFKVERVLSRPLKAGTGFIRTQEGKMPAFNFATSRLLKAWPVDFLPIEAELTTPTGAAIITTVAKPTQNIGFSKIRNIGLGTGAMTLPDQPNLLRIFIGEISNDYQDECQVIETNIDDMNPQDYEAVIEKLYDAGAYEVFLTPVIMKNSRPGILLTVLSELNNKSMIDLIFSETTTLGIRIRRSQRYILPRQIIRVTTDAGTVRVKVTCFEKRQRYSIEYRDLKNIARKTGKSIDQLRKELDPAIRSKIRAISNER</sequence>
<dbReference type="Pfam" id="PF01969">
    <property type="entry name" value="Ni_insertion"/>
    <property type="match status" value="1"/>
</dbReference>
<name>A0A1F4U3W9_UNCW3</name>
<gene>
    <name evidence="2" type="ORF">A2Y85_00795</name>
</gene>
<dbReference type="AlphaFoldDB" id="A0A1F4U3W9"/>
<dbReference type="Proteomes" id="UP000177025">
    <property type="component" value="Unassembled WGS sequence"/>
</dbReference>
<dbReference type="NCBIfam" id="TIGR00299">
    <property type="entry name" value="nickel pincer cofactor biosynthesis protein LarC"/>
    <property type="match status" value="1"/>
</dbReference>
<dbReference type="EMBL" id="MEUM01000134">
    <property type="protein sequence ID" value="OGC39636.1"/>
    <property type="molecule type" value="Genomic_DNA"/>
</dbReference>
<accession>A0A1F4U3W9</accession>
<evidence type="ECO:0000256" key="1">
    <source>
        <dbReference type="ARBA" id="ARBA00022596"/>
    </source>
</evidence>
<organism evidence="2 3">
    <name type="scientific">candidate division WOR-3 bacterium RBG_13_43_14</name>
    <dbReference type="NCBI Taxonomy" id="1802590"/>
    <lineage>
        <taxon>Bacteria</taxon>
        <taxon>Bacteria division WOR-3</taxon>
    </lineage>
</organism>
<dbReference type="Gene3D" id="3.30.70.1380">
    <property type="entry name" value="Transcriptional regulatory protein pf0864 domain like"/>
    <property type="match status" value="1"/>
</dbReference>
<protein>
    <submittedName>
        <fullName evidence="2">TIGR00299 family protein</fullName>
    </submittedName>
</protein>
<reference evidence="2 3" key="1">
    <citation type="journal article" date="2016" name="Nat. Commun.">
        <title>Thousands of microbial genomes shed light on interconnected biogeochemical processes in an aquifer system.</title>
        <authorList>
            <person name="Anantharaman K."/>
            <person name="Brown C.T."/>
            <person name="Hug L.A."/>
            <person name="Sharon I."/>
            <person name="Castelle C.J."/>
            <person name="Probst A.J."/>
            <person name="Thomas B.C."/>
            <person name="Singh A."/>
            <person name="Wilkins M.J."/>
            <person name="Karaoz U."/>
            <person name="Brodie E.L."/>
            <person name="Williams K.H."/>
            <person name="Hubbard S.S."/>
            <person name="Banfield J.F."/>
        </authorList>
    </citation>
    <scope>NUCLEOTIDE SEQUENCE [LARGE SCALE GENOMIC DNA]</scope>
</reference>
<comment type="caution">
    <text evidence="2">The sequence shown here is derived from an EMBL/GenBank/DDBJ whole genome shotgun (WGS) entry which is preliminary data.</text>
</comment>
<evidence type="ECO:0000313" key="2">
    <source>
        <dbReference type="EMBL" id="OGC39636.1"/>
    </source>
</evidence>
<dbReference type="InterPro" id="IPR002822">
    <property type="entry name" value="Ni_insertion"/>
</dbReference>
<evidence type="ECO:0000313" key="3">
    <source>
        <dbReference type="Proteomes" id="UP000177025"/>
    </source>
</evidence>
<dbReference type="PANTHER" id="PTHR36566:SF1">
    <property type="entry name" value="PYRIDINIUM-3,5-BISTHIOCARBOXYLIC ACID MONONUCLEOTIDE NICKEL INSERTION PROTEIN"/>
    <property type="match status" value="1"/>
</dbReference>